<dbReference type="Pfam" id="PF13619">
    <property type="entry name" value="KTSC"/>
    <property type="match status" value="1"/>
</dbReference>
<reference evidence="2" key="1">
    <citation type="journal article" date="2015" name="Nature">
        <title>Complex archaea that bridge the gap between prokaryotes and eukaryotes.</title>
        <authorList>
            <person name="Spang A."/>
            <person name="Saw J.H."/>
            <person name="Jorgensen S.L."/>
            <person name="Zaremba-Niedzwiedzka K."/>
            <person name="Martijn J."/>
            <person name="Lind A.E."/>
            <person name="van Eijk R."/>
            <person name="Schleper C."/>
            <person name="Guy L."/>
            <person name="Ettema T.J."/>
        </authorList>
    </citation>
    <scope>NUCLEOTIDE SEQUENCE</scope>
</reference>
<gene>
    <name evidence="2" type="ORF">LCGC14_1388250</name>
</gene>
<feature type="domain" description="KTSC" evidence="1">
    <location>
        <begin position="7"/>
        <end position="63"/>
    </location>
</feature>
<evidence type="ECO:0000313" key="2">
    <source>
        <dbReference type="EMBL" id="KKM75635.1"/>
    </source>
</evidence>
<proteinExistence type="predicted"/>
<sequence length="69" mass="8102">MQRKQVKSSNIVSIGYDETKKVLEIEFNNGVYQYIKVPVEIFKGLMSAESHGKYFYLNIKGKYEFARFV</sequence>
<dbReference type="AlphaFoldDB" id="A0A0F9MG92"/>
<comment type="caution">
    <text evidence="2">The sequence shown here is derived from an EMBL/GenBank/DDBJ whole genome shotgun (WGS) entry which is preliminary data.</text>
</comment>
<accession>A0A0F9MG92</accession>
<evidence type="ECO:0000259" key="1">
    <source>
        <dbReference type="Pfam" id="PF13619"/>
    </source>
</evidence>
<dbReference type="InterPro" id="IPR025309">
    <property type="entry name" value="KTSC_dom"/>
</dbReference>
<organism evidence="2">
    <name type="scientific">marine sediment metagenome</name>
    <dbReference type="NCBI Taxonomy" id="412755"/>
    <lineage>
        <taxon>unclassified sequences</taxon>
        <taxon>metagenomes</taxon>
        <taxon>ecological metagenomes</taxon>
    </lineage>
</organism>
<protein>
    <recommendedName>
        <fullName evidence="1">KTSC domain-containing protein</fullName>
    </recommendedName>
</protein>
<dbReference type="EMBL" id="LAZR01008941">
    <property type="protein sequence ID" value="KKM75635.1"/>
    <property type="molecule type" value="Genomic_DNA"/>
</dbReference>
<name>A0A0F9MG92_9ZZZZ</name>